<evidence type="ECO:0000313" key="4">
    <source>
        <dbReference type="Proteomes" id="UP001057134"/>
    </source>
</evidence>
<dbReference type="Gene3D" id="3.10.450.420">
    <property type="match status" value="1"/>
</dbReference>
<dbReference type="InterPro" id="IPR036582">
    <property type="entry name" value="Mao_N_sf"/>
</dbReference>
<accession>A0ABY4RY52</accession>
<keyword evidence="1" id="KW-0732">Signal</keyword>
<dbReference type="Pfam" id="PF07833">
    <property type="entry name" value="Cu_amine_oxidN1"/>
    <property type="match status" value="1"/>
</dbReference>
<proteinExistence type="predicted"/>
<evidence type="ECO:0000259" key="2">
    <source>
        <dbReference type="Pfam" id="PF07833"/>
    </source>
</evidence>
<dbReference type="Pfam" id="PF16800">
    <property type="entry name" value="Endopep_inhib"/>
    <property type="match status" value="1"/>
</dbReference>
<dbReference type="RefSeq" id="WP_249862581.1">
    <property type="nucleotide sequence ID" value="NZ_CP027059.1"/>
</dbReference>
<dbReference type="InterPro" id="IPR031841">
    <property type="entry name" value="Endopep_inhib"/>
</dbReference>
<dbReference type="EMBL" id="CP027059">
    <property type="protein sequence ID" value="UQZ87092.1"/>
    <property type="molecule type" value="Genomic_DNA"/>
</dbReference>
<organism evidence="3 4">
    <name type="scientific">Paenibacillus konkukensis</name>
    <dbReference type="NCBI Taxonomy" id="2020716"/>
    <lineage>
        <taxon>Bacteria</taxon>
        <taxon>Bacillati</taxon>
        <taxon>Bacillota</taxon>
        <taxon>Bacilli</taxon>
        <taxon>Bacillales</taxon>
        <taxon>Paenibacillaceae</taxon>
        <taxon>Paenibacillus</taxon>
    </lineage>
</organism>
<dbReference type="InterPro" id="IPR053749">
    <property type="entry name" value="TA_system-associated_sf"/>
</dbReference>
<feature type="chain" id="PRO_5046761217" description="Copper amine oxidase-like N-terminal domain-containing protein" evidence="1">
    <location>
        <begin position="29"/>
        <end position="265"/>
    </location>
</feature>
<protein>
    <recommendedName>
        <fullName evidence="2">Copper amine oxidase-like N-terminal domain-containing protein</fullName>
    </recommendedName>
</protein>
<dbReference type="Proteomes" id="UP001057134">
    <property type="component" value="Chromosome"/>
</dbReference>
<reference evidence="3" key="2">
    <citation type="journal article" date="2021" name="J Anim Sci Technol">
        <title>Complete genome sequence of Paenibacillus konkukensis sp. nov. SK3146 as a potential probiotic strain.</title>
        <authorList>
            <person name="Jung H.I."/>
            <person name="Park S."/>
            <person name="Niu K.M."/>
            <person name="Lee S.W."/>
            <person name="Kothari D."/>
            <person name="Yi K.J."/>
            <person name="Kim S.K."/>
        </authorList>
    </citation>
    <scope>NUCLEOTIDE SEQUENCE</scope>
    <source>
        <strain evidence="3">SK3146</strain>
    </source>
</reference>
<keyword evidence="4" id="KW-1185">Reference proteome</keyword>
<feature type="signal peptide" evidence="1">
    <location>
        <begin position="1"/>
        <end position="28"/>
    </location>
</feature>
<gene>
    <name evidence="3" type="ORF">SK3146_06385</name>
</gene>
<sequence length="265" mass="29125">MSFKDKWKGFVLGAASATVLMSASAVFADNPMVKPITATYNQIKLFVNGQPVVPKDSDGQIVEPFIYEGTTYLPIRAIAQALSQQVKWDGEKNSIYIDSLEDEVIPTLALTDQQVMELIAQSARVYEVASGGPVKGNSVCNYESVHIPGDELSRSYSCGFNTIAEVKKYLGEVFTPDYVDTFIKEHGLTEVNGKLALQAADGGTIYDWDKARIKEKAVIGSTAEVDFEVPVREGIEMPSGESKTSTQKVAFEYVKGQGWRMPKMR</sequence>
<reference evidence="3" key="1">
    <citation type="submission" date="2018-02" db="EMBL/GenBank/DDBJ databases">
        <authorList>
            <person name="Kim S.-K."/>
            <person name="Jung H.-I."/>
            <person name="Lee S.-W."/>
        </authorList>
    </citation>
    <scope>NUCLEOTIDE SEQUENCE</scope>
    <source>
        <strain evidence="3">SK3146</strain>
    </source>
</reference>
<dbReference type="SUPFAM" id="SSF55383">
    <property type="entry name" value="Copper amine oxidase, domain N"/>
    <property type="match status" value="1"/>
</dbReference>
<evidence type="ECO:0000256" key="1">
    <source>
        <dbReference type="SAM" id="SignalP"/>
    </source>
</evidence>
<dbReference type="InterPro" id="IPR012854">
    <property type="entry name" value="Cu_amine_oxidase-like_N"/>
</dbReference>
<name>A0ABY4RY52_9BACL</name>
<feature type="domain" description="Copper amine oxidase-like N-terminal" evidence="2">
    <location>
        <begin position="36"/>
        <end position="97"/>
    </location>
</feature>
<evidence type="ECO:0000313" key="3">
    <source>
        <dbReference type="EMBL" id="UQZ87092.1"/>
    </source>
</evidence>